<dbReference type="PANTHER" id="PTHR43441:SF3">
    <property type="entry name" value="ACETYLTRANSFERASE"/>
    <property type="match status" value="1"/>
</dbReference>
<dbReference type="Gene3D" id="3.40.630.30">
    <property type="match status" value="1"/>
</dbReference>
<dbReference type="EMBL" id="QKUF01000015">
    <property type="protein sequence ID" value="PZW26305.1"/>
    <property type="molecule type" value="Genomic_DNA"/>
</dbReference>
<feature type="domain" description="N-acetyltransferase" evidence="1">
    <location>
        <begin position="22"/>
        <end position="192"/>
    </location>
</feature>
<dbReference type="Pfam" id="PF13302">
    <property type="entry name" value="Acetyltransf_3"/>
    <property type="match status" value="1"/>
</dbReference>
<dbReference type="AlphaFoldDB" id="A0A326U3R4"/>
<gene>
    <name evidence="2" type="ORF">EI42_03885</name>
</gene>
<evidence type="ECO:0000313" key="3">
    <source>
        <dbReference type="Proteomes" id="UP000248806"/>
    </source>
</evidence>
<accession>A0A326U3R4</accession>
<sequence length="202" mass="23563">MMASVIRPVHLKLFDELRGERVTLRPFRESDIAPYFEALSESRAQLRPWLAFADAYQTLEEVRPWIMRGMANWLLREDMPLHMWDTCTGRFLGGFGIHPHDWDAGSFELGYWLRTSATGRGYVTEAVRLATDFLFTELQANRVFIRCDERNVRSAAIPRRLGFQFEGCLRNAQRATNGSLASIQVYSLIPEDYQRLRAEKRW</sequence>
<keyword evidence="2" id="KW-0808">Transferase</keyword>
<keyword evidence="3" id="KW-1185">Reference proteome</keyword>
<dbReference type="InterPro" id="IPR051908">
    <property type="entry name" value="Ribosomal_N-acetyltransferase"/>
</dbReference>
<protein>
    <submittedName>
        <fullName evidence="2">RimJ/RimL family protein N-acetyltransferase</fullName>
    </submittedName>
</protein>
<dbReference type="InterPro" id="IPR016181">
    <property type="entry name" value="Acyl_CoA_acyltransferase"/>
</dbReference>
<evidence type="ECO:0000259" key="1">
    <source>
        <dbReference type="PROSITE" id="PS51186"/>
    </source>
</evidence>
<dbReference type="RefSeq" id="WP_111324234.1">
    <property type="nucleotide sequence ID" value="NZ_BIFX01000001.1"/>
</dbReference>
<evidence type="ECO:0000313" key="2">
    <source>
        <dbReference type="EMBL" id="PZW26305.1"/>
    </source>
</evidence>
<dbReference type="GO" id="GO:1990189">
    <property type="term" value="F:protein N-terminal-serine acetyltransferase activity"/>
    <property type="evidence" value="ECO:0007669"/>
    <property type="project" value="TreeGrafter"/>
</dbReference>
<dbReference type="Proteomes" id="UP000248806">
    <property type="component" value="Unassembled WGS sequence"/>
</dbReference>
<organism evidence="2 3">
    <name type="scientific">Thermosporothrix hazakensis</name>
    <dbReference type="NCBI Taxonomy" id="644383"/>
    <lineage>
        <taxon>Bacteria</taxon>
        <taxon>Bacillati</taxon>
        <taxon>Chloroflexota</taxon>
        <taxon>Ktedonobacteria</taxon>
        <taxon>Ktedonobacterales</taxon>
        <taxon>Thermosporotrichaceae</taxon>
        <taxon>Thermosporothrix</taxon>
    </lineage>
</organism>
<dbReference type="OrthoDB" id="9799321at2"/>
<proteinExistence type="predicted"/>
<dbReference type="GO" id="GO:0005737">
    <property type="term" value="C:cytoplasm"/>
    <property type="evidence" value="ECO:0007669"/>
    <property type="project" value="TreeGrafter"/>
</dbReference>
<dbReference type="PROSITE" id="PS51186">
    <property type="entry name" value="GNAT"/>
    <property type="match status" value="1"/>
</dbReference>
<name>A0A326U3R4_THEHA</name>
<dbReference type="PANTHER" id="PTHR43441">
    <property type="entry name" value="RIBOSOMAL-PROTEIN-SERINE ACETYLTRANSFERASE"/>
    <property type="match status" value="1"/>
</dbReference>
<comment type="caution">
    <text evidence="2">The sequence shown here is derived from an EMBL/GenBank/DDBJ whole genome shotgun (WGS) entry which is preliminary data.</text>
</comment>
<dbReference type="GO" id="GO:0008999">
    <property type="term" value="F:protein-N-terminal-alanine acetyltransferase activity"/>
    <property type="evidence" value="ECO:0007669"/>
    <property type="project" value="TreeGrafter"/>
</dbReference>
<dbReference type="SUPFAM" id="SSF55729">
    <property type="entry name" value="Acyl-CoA N-acyltransferases (Nat)"/>
    <property type="match status" value="1"/>
</dbReference>
<reference evidence="2 3" key="1">
    <citation type="submission" date="2018-06" db="EMBL/GenBank/DDBJ databases">
        <title>Genomic Encyclopedia of Archaeal and Bacterial Type Strains, Phase II (KMG-II): from individual species to whole genera.</title>
        <authorList>
            <person name="Goeker M."/>
        </authorList>
    </citation>
    <scope>NUCLEOTIDE SEQUENCE [LARGE SCALE GENOMIC DNA]</scope>
    <source>
        <strain evidence="2 3">ATCC BAA-1881</strain>
    </source>
</reference>
<dbReference type="InterPro" id="IPR000182">
    <property type="entry name" value="GNAT_dom"/>
</dbReference>